<reference evidence="1 2" key="1">
    <citation type="submission" date="2020-06" db="EMBL/GenBank/DDBJ databases">
        <title>Acidovorax antarctica sp. nov., isolated from Corinth ice sheet soil, Antarctic Fields Peninsula.</title>
        <authorList>
            <person name="Xu Q."/>
            <person name="Peng F."/>
        </authorList>
    </citation>
    <scope>NUCLEOTIDE SEQUENCE [LARGE SCALE GENOMIC DNA]</scope>
    <source>
        <strain evidence="1 2">16-35-5</strain>
    </source>
</reference>
<dbReference type="AlphaFoldDB" id="A0A6N1X7F9"/>
<name>A0A6N1X7F9_9BURK</name>
<evidence type="ECO:0000313" key="2">
    <source>
        <dbReference type="Proteomes" id="UP000509579"/>
    </source>
</evidence>
<protein>
    <submittedName>
        <fullName evidence="1">DUF4089 domain-containing protein</fullName>
    </submittedName>
</protein>
<dbReference type="Pfam" id="PF13318">
    <property type="entry name" value="AtzG-like"/>
    <property type="match status" value="1"/>
</dbReference>
<dbReference type="InterPro" id="IPR025148">
    <property type="entry name" value="AtzG-like"/>
</dbReference>
<evidence type="ECO:0000313" key="1">
    <source>
        <dbReference type="EMBL" id="QKV54778.1"/>
    </source>
</evidence>
<dbReference type="RefSeq" id="WP_175505575.1">
    <property type="nucleotide sequence ID" value="NZ_CP054840.1"/>
</dbReference>
<sequence>MEEQDILAYVKAGAPALGLQLDAQRAAAVAQHFGRTLALARLLEQAPLAPELELAEIYRAAPFPGAEVSA</sequence>
<accession>A0A6N1X7F9</accession>
<dbReference type="Proteomes" id="UP000509579">
    <property type="component" value="Chromosome"/>
</dbReference>
<gene>
    <name evidence="1" type="ORF">HUK68_18805</name>
</gene>
<keyword evidence="2" id="KW-1185">Reference proteome</keyword>
<proteinExistence type="predicted"/>
<dbReference type="KEGG" id="aant:HUK68_18805"/>
<dbReference type="EMBL" id="CP054840">
    <property type="protein sequence ID" value="QKV54778.1"/>
    <property type="molecule type" value="Genomic_DNA"/>
</dbReference>
<organism evidence="1 2">
    <name type="scientific">Comamonas antarctica</name>
    <dbReference type="NCBI Taxonomy" id="2743470"/>
    <lineage>
        <taxon>Bacteria</taxon>
        <taxon>Pseudomonadati</taxon>
        <taxon>Pseudomonadota</taxon>
        <taxon>Betaproteobacteria</taxon>
        <taxon>Burkholderiales</taxon>
        <taxon>Comamonadaceae</taxon>
        <taxon>Comamonas</taxon>
    </lineage>
</organism>